<dbReference type="KEGG" id="cna:AB433_13950"/>
<dbReference type="GO" id="GO:0003700">
    <property type="term" value="F:DNA-binding transcription factor activity"/>
    <property type="evidence" value="ECO:0007669"/>
    <property type="project" value="InterPro"/>
</dbReference>
<dbReference type="CDD" id="cd00090">
    <property type="entry name" value="HTH_ARSR"/>
    <property type="match status" value="1"/>
</dbReference>
<dbReference type="InterPro" id="IPR011991">
    <property type="entry name" value="ArsR-like_HTH"/>
</dbReference>
<sequence>MLNHMVEQNLDSTFAALADPTRRAMLSALALGEKSVGELAEPYAMSFAGAAKHVAILERAGLVQRRKEGRQSLCRLRAARLKQASDWLGQWEAFWNGKLDALGAALANDAEGE</sequence>
<dbReference type="EMBL" id="CP011770">
    <property type="protein sequence ID" value="AKM10821.1"/>
    <property type="molecule type" value="Genomic_DNA"/>
</dbReference>
<dbReference type="PATRIC" id="fig|1348774.3.peg.2934"/>
<accession>A0A0G3XJM5</accession>
<evidence type="ECO:0000313" key="2">
    <source>
        <dbReference type="EMBL" id="AKM10821.1"/>
    </source>
</evidence>
<dbReference type="InterPro" id="IPR036388">
    <property type="entry name" value="WH-like_DNA-bd_sf"/>
</dbReference>
<dbReference type="SMART" id="SM00418">
    <property type="entry name" value="HTH_ARSR"/>
    <property type="match status" value="1"/>
</dbReference>
<dbReference type="SUPFAM" id="SSF46785">
    <property type="entry name" value="Winged helix' DNA-binding domain"/>
    <property type="match status" value="1"/>
</dbReference>
<dbReference type="Proteomes" id="UP000035287">
    <property type="component" value="Chromosome"/>
</dbReference>
<dbReference type="PANTHER" id="PTHR38600:SF2">
    <property type="entry name" value="SLL0088 PROTEIN"/>
    <property type="match status" value="1"/>
</dbReference>
<dbReference type="Pfam" id="PF12840">
    <property type="entry name" value="HTH_20"/>
    <property type="match status" value="1"/>
</dbReference>
<dbReference type="AlphaFoldDB" id="A0A0G3XJM5"/>
<dbReference type="NCBIfam" id="NF033788">
    <property type="entry name" value="HTH_metalloreg"/>
    <property type="match status" value="1"/>
</dbReference>
<dbReference type="InterPro" id="IPR001845">
    <property type="entry name" value="HTH_ArsR_DNA-bd_dom"/>
</dbReference>
<gene>
    <name evidence="2" type="ORF">AB433_13950</name>
</gene>
<dbReference type="STRING" id="1348774.AB433_13950"/>
<dbReference type="InterPro" id="IPR036390">
    <property type="entry name" value="WH_DNA-bd_sf"/>
</dbReference>
<proteinExistence type="predicted"/>
<dbReference type="OrthoDB" id="7391478at2"/>
<evidence type="ECO:0000259" key="1">
    <source>
        <dbReference type="PROSITE" id="PS50987"/>
    </source>
</evidence>
<name>A0A0G3XJM5_9SPHN</name>
<dbReference type="PANTHER" id="PTHR38600">
    <property type="entry name" value="TRANSCRIPTIONAL REGULATORY PROTEIN"/>
    <property type="match status" value="1"/>
</dbReference>
<feature type="domain" description="HTH arsR-type" evidence="1">
    <location>
        <begin position="2"/>
        <end position="96"/>
    </location>
</feature>
<keyword evidence="3" id="KW-1185">Reference proteome</keyword>
<dbReference type="PRINTS" id="PR00778">
    <property type="entry name" value="HTHARSR"/>
</dbReference>
<protein>
    <submittedName>
        <fullName evidence="2">ArsR family transcriptional regulator</fullName>
    </submittedName>
</protein>
<dbReference type="Gene3D" id="1.10.10.10">
    <property type="entry name" value="Winged helix-like DNA-binding domain superfamily/Winged helix DNA-binding domain"/>
    <property type="match status" value="1"/>
</dbReference>
<organism evidence="2 3">
    <name type="scientific">Croceicoccus naphthovorans</name>
    <dbReference type="NCBI Taxonomy" id="1348774"/>
    <lineage>
        <taxon>Bacteria</taxon>
        <taxon>Pseudomonadati</taxon>
        <taxon>Pseudomonadota</taxon>
        <taxon>Alphaproteobacteria</taxon>
        <taxon>Sphingomonadales</taxon>
        <taxon>Erythrobacteraceae</taxon>
        <taxon>Croceicoccus</taxon>
    </lineage>
</organism>
<dbReference type="PROSITE" id="PS50987">
    <property type="entry name" value="HTH_ARSR_2"/>
    <property type="match status" value="1"/>
</dbReference>
<evidence type="ECO:0000313" key="3">
    <source>
        <dbReference type="Proteomes" id="UP000035287"/>
    </source>
</evidence>
<reference evidence="2 3" key="1">
    <citation type="submission" date="2015-06" db="EMBL/GenBank/DDBJ databases">
        <authorList>
            <person name="Zeng Y."/>
            <person name="Huang Y."/>
        </authorList>
    </citation>
    <scope>NUCLEOTIDE SEQUENCE [LARGE SCALE GENOMIC DNA]</scope>
    <source>
        <strain evidence="2 3">PQ-2</strain>
    </source>
</reference>